<accession>A0A5J4VFL4</accession>
<organism evidence="1 2">
    <name type="scientific">Streblomastix strix</name>
    <dbReference type="NCBI Taxonomy" id="222440"/>
    <lineage>
        <taxon>Eukaryota</taxon>
        <taxon>Metamonada</taxon>
        <taxon>Preaxostyla</taxon>
        <taxon>Oxymonadida</taxon>
        <taxon>Streblomastigidae</taxon>
        <taxon>Streblomastix</taxon>
    </lineage>
</organism>
<dbReference type="EMBL" id="SNRW01007374">
    <property type="protein sequence ID" value="KAA6381347.1"/>
    <property type="molecule type" value="Genomic_DNA"/>
</dbReference>
<evidence type="ECO:0000313" key="2">
    <source>
        <dbReference type="Proteomes" id="UP000324800"/>
    </source>
</evidence>
<reference evidence="1 2" key="1">
    <citation type="submission" date="2019-03" db="EMBL/GenBank/DDBJ databases">
        <title>Single cell metagenomics reveals metabolic interactions within the superorganism composed of flagellate Streblomastix strix and complex community of Bacteroidetes bacteria on its surface.</title>
        <authorList>
            <person name="Treitli S.C."/>
            <person name="Kolisko M."/>
            <person name="Husnik F."/>
            <person name="Keeling P."/>
            <person name="Hampl V."/>
        </authorList>
    </citation>
    <scope>NUCLEOTIDE SEQUENCE [LARGE SCALE GENOMIC DNA]</scope>
    <source>
        <strain evidence="1">ST1C</strain>
    </source>
</reference>
<protein>
    <submittedName>
        <fullName evidence="1">Uncharacterized protein</fullName>
    </submittedName>
</protein>
<name>A0A5J4VFL4_9EUKA</name>
<dbReference type="SUPFAM" id="SSF48371">
    <property type="entry name" value="ARM repeat"/>
    <property type="match status" value="1"/>
</dbReference>
<proteinExistence type="predicted"/>
<dbReference type="InterPro" id="IPR016024">
    <property type="entry name" value="ARM-type_fold"/>
</dbReference>
<dbReference type="AlphaFoldDB" id="A0A5J4VFL4"/>
<evidence type="ECO:0000313" key="1">
    <source>
        <dbReference type="EMBL" id="KAA6381347.1"/>
    </source>
</evidence>
<dbReference type="Gene3D" id="1.25.10.10">
    <property type="entry name" value="Leucine-rich Repeat Variant"/>
    <property type="match status" value="1"/>
</dbReference>
<sequence length="437" mass="49082">MNINQQEEKNPEPDLSQIYSELESEDVKINLSALGTLLNIVIQNPECKQLILEQKLLPVLNKFAGNIDHNNNFVLSQTILRVIGDQPVNQSQSQDVETKKKRDNQLIFSMDEKLSKSGDEYIDKLIRESKEIRFALLLTGFIQTVVQALSLGTQQTDKSTSSTTSTQKSSSISQSEKQIRNIVIIELLDAVSEIVATNEKLESFASFIPLLEQWKADEEKDIRIKSINLLTILSVKGVGNNQKLQQLESEINNLKGVIIIQQYEKQKDNNEKLQKEDQIWQLKKNIDMVSKVDTEFVVPVKEDVRIEGESVTIGKAEAVPTTITIKPNMKSGITRLRLSYQCPDAEVQNFGIATSDVVFQPGKQPTDDGNQAKTIRYYKNGDIGGKGELISGNDPYKNGQEVSAEIDMTQKTLTFFVGEKEQPNKIVGLPENVCFYV</sequence>
<comment type="caution">
    <text evidence="1">The sequence shown here is derived from an EMBL/GenBank/DDBJ whole genome shotgun (WGS) entry which is preliminary data.</text>
</comment>
<dbReference type="InterPro" id="IPR011989">
    <property type="entry name" value="ARM-like"/>
</dbReference>
<dbReference type="Proteomes" id="UP000324800">
    <property type="component" value="Unassembled WGS sequence"/>
</dbReference>
<gene>
    <name evidence="1" type="ORF">EZS28_023128</name>
</gene>